<keyword evidence="12 17" id="KW-1133">Transmembrane helix</keyword>
<dbReference type="PANTHER" id="PTHR32309">
    <property type="entry name" value="TYROSINE-PROTEIN KINASE"/>
    <property type="match status" value="1"/>
</dbReference>
<evidence type="ECO:0000313" key="21">
    <source>
        <dbReference type="EMBL" id="MFB9135746.1"/>
    </source>
</evidence>
<dbReference type="InterPro" id="IPR050445">
    <property type="entry name" value="Bact_polysacc_biosynth/exp"/>
</dbReference>
<keyword evidence="10" id="KW-0418">Kinase</keyword>
<organism evidence="21 22">
    <name type="scientific">Vibrio olivae</name>
    <dbReference type="NCBI Taxonomy" id="1243002"/>
    <lineage>
        <taxon>Bacteria</taxon>
        <taxon>Pseudomonadati</taxon>
        <taxon>Pseudomonadota</taxon>
        <taxon>Gammaproteobacteria</taxon>
        <taxon>Vibrionales</taxon>
        <taxon>Vibrionaceae</taxon>
        <taxon>Vibrio</taxon>
    </lineage>
</organism>
<evidence type="ECO:0000256" key="7">
    <source>
        <dbReference type="ARBA" id="ARBA00022679"/>
    </source>
</evidence>
<evidence type="ECO:0000259" key="19">
    <source>
        <dbReference type="Pfam" id="PF13614"/>
    </source>
</evidence>
<comment type="subcellular location">
    <subcellularLocation>
        <location evidence="1">Cell inner membrane</location>
        <topology evidence="1">Multi-pass membrane protein</topology>
    </subcellularLocation>
</comment>
<protein>
    <recommendedName>
        <fullName evidence="4">non-specific protein-tyrosine kinase</fullName>
        <ecNumber evidence="4">2.7.10.2</ecNumber>
    </recommendedName>
</protein>
<dbReference type="CDD" id="cd05387">
    <property type="entry name" value="BY-kinase"/>
    <property type="match status" value="1"/>
</dbReference>
<keyword evidence="7" id="KW-0808">Transferase</keyword>
<dbReference type="RefSeq" id="WP_390193033.1">
    <property type="nucleotide sequence ID" value="NZ_JBHMEP010000002.1"/>
</dbReference>
<evidence type="ECO:0000256" key="2">
    <source>
        <dbReference type="ARBA" id="ARBA00007316"/>
    </source>
</evidence>
<evidence type="ECO:0000256" key="3">
    <source>
        <dbReference type="ARBA" id="ARBA00008883"/>
    </source>
</evidence>
<proteinExistence type="inferred from homology"/>
<comment type="similarity">
    <text evidence="2">Belongs to the CpsD/CapB family.</text>
</comment>
<feature type="domain" description="AAA" evidence="19">
    <location>
        <begin position="549"/>
        <end position="664"/>
    </location>
</feature>
<feature type="domain" description="Polysaccharide chain length determinant N-terminal" evidence="18">
    <location>
        <begin position="16"/>
        <end position="106"/>
    </location>
</feature>
<feature type="transmembrane region" description="Helical" evidence="17">
    <location>
        <begin position="29"/>
        <end position="50"/>
    </location>
</feature>
<keyword evidence="6" id="KW-0997">Cell inner membrane</keyword>
<dbReference type="PANTHER" id="PTHR32309:SF13">
    <property type="entry name" value="FERRIC ENTEROBACTIN TRANSPORT PROTEIN FEPE"/>
    <property type="match status" value="1"/>
</dbReference>
<evidence type="ECO:0000256" key="14">
    <source>
        <dbReference type="ARBA" id="ARBA00023137"/>
    </source>
</evidence>
<evidence type="ECO:0000313" key="22">
    <source>
        <dbReference type="Proteomes" id="UP001589645"/>
    </source>
</evidence>
<dbReference type="Pfam" id="PF13614">
    <property type="entry name" value="AAA_31"/>
    <property type="match status" value="1"/>
</dbReference>
<evidence type="ECO:0000256" key="1">
    <source>
        <dbReference type="ARBA" id="ARBA00004429"/>
    </source>
</evidence>
<gene>
    <name evidence="21" type="ORF">ACFFUV_12310</name>
</gene>
<dbReference type="EC" id="2.7.10.2" evidence="4"/>
<sequence>MHGLDNSIPQNEEKIIDIGKYFTLIKRNWLKVSLFTILVTIVTALIVFSLTPKYTATATLLIEPEVQKVVSFEDLVGVDTSKKGYYQTQIEILKSRQISQRVVDKLNLDEYPEFNSSLITERSLISTIRYRIKSFFSMLLGKKKEPMSDEAREARIRQNVVNSVQGHINVTAIDGTQLVNIEFTSKDPELAAKGADAVGDAYIESNLDARLDTAQQASSWISGRLESLRQELRASEDKLTDFLRQEKLIDDSGIDSQASSIISDLTLRLSQIRDSRIQLESAYSTLKNRGNDLTTIPSISKHPQVVALRNVLASAQKDVTELSKRYGPKHEKMKAAIAKRDSAREELNNLLGQLVSEIKKELDSVSNQERLIQEELQRQVDKFQDITVKKREYQSLSREVETNRNILNVFLNRYKETAATGDYKTEYARFADRAQRPLKPSKPNKKLLIVAAFVGSLLFAIGMLILIDILKHTITSMKQFEERMGFIPLGGIPKVKLKKGQDIKASMFFDDNESQFSESVRAVRTALTLSAMRNHRKGLVFSSSLKDEGKTTTAVNVAQSFAQMENVILVDADLRKPSVAERFGYSKYQQGITNHILMGADLEQCIIKDKESGLNILPAGMLTPNPQELLSSKEFSDLLNVLFERYDRVIIDTPPTLLVNDSLVVAKIVGSVCLIAKADATRFATLRNTIARFIHHNIALDGVVINQIKKDVMSSYYAYGDYQSKKGGKYESPNMG</sequence>
<comment type="caution">
    <text evidence="21">The sequence shown here is derived from an EMBL/GenBank/DDBJ whole genome shotgun (WGS) entry which is preliminary data.</text>
</comment>
<dbReference type="InterPro" id="IPR032807">
    <property type="entry name" value="GNVR"/>
</dbReference>
<evidence type="ECO:0000256" key="12">
    <source>
        <dbReference type="ARBA" id="ARBA00022989"/>
    </source>
</evidence>
<keyword evidence="8 17" id="KW-0812">Transmembrane</keyword>
<evidence type="ECO:0000256" key="13">
    <source>
        <dbReference type="ARBA" id="ARBA00023136"/>
    </source>
</evidence>
<keyword evidence="11" id="KW-0067">ATP-binding</keyword>
<evidence type="ECO:0000256" key="10">
    <source>
        <dbReference type="ARBA" id="ARBA00022777"/>
    </source>
</evidence>
<feature type="coiled-coil region" evidence="16">
    <location>
        <begin position="305"/>
        <end position="375"/>
    </location>
</feature>
<evidence type="ECO:0000256" key="5">
    <source>
        <dbReference type="ARBA" id="ARBA00022475"/>
    </source>
</evidence>
<reference evidence="21 22" key="1">
    <citation type="submission" date="2024-09" db="EMBL/GenBank/DDBJ databases">
        <authorList>
            <person name="Sun Q."/>
            <person name="Mori K."/>
        </authorList>
    </citation>
    <scope>NUCLEOTIDE SEQUENCE [LARGE SCALE GENOMIC DNA]</scope>
    <source>
        <strain evidence="21 22">CECT 8064</strain>
    </source>
</reference>
<dbReference type="Pfam" id="PF13807">
    <property type="entry name" value="GNVR"/>
    <property type="match status" value="1"/>
</dbReference>
<evidence type="ECO:0000256" key="17">
    <source>
        <dbReference type="SAM" id="Phobius"/>
    </source>
</evidence>
<comment type="similarity">
    <text evidence="3">Belongs to the etk/wzc family.</text>
</comment>
<evidence type="ECO:0000256" key="15">
    <source>
        <dbReference type="ARBA" id="ARBA00051245"/>
    </source>
</evidence>
<evidence type="ECO:0000256" key="4">
    <source>
        <dbReference type="ARBA" id="ARBA00011903"/>
    </source>
</evidence>
<feature type="transmembrane region" description="Helical" evidence="17">
    <location>
        <begin position="447"/>
        <end position="470"/>
    </location>
</feature>
<accession>A0ABV5HNA7</accession>
<evidence type="ECO:0000256" key="8">
    <source>
        <dbReference type="ARBA" id="ARBA00022692"/>
    </source>
</evidence>
<dbReference type="Pfam" id="PF02706">
    <property type="entry name" value="Wzz"/>
    <property type="match status" value="1"/>
</dbReference>
<evidence type="ECO:0000256" key="9">
    <source>
        <dbReference type="ARBA" id="ARBA00022741"/>
    </source>
</evidence>
<comment type="catalytic activity">
    <reaction evidence="15">
        <text>L-tyrosyl-[protein] + ATP = O-phospho-L-tyrosyl-[protein] + ADP + H(+)</text>
        <dbReference type="Rhea" id="RHEA:10596"/>
        <dbReference type="Rhea" id="RHEA-COMP:10136"/>
        <dbReference type="Rhea" id="RHEA-COMP:20101"/>
        <dbReference type="ChEBI" id="CHEBI:15378"/>
        <dbReference type="ChEBI" id="CHEBI:30616"/>
        <dbReference type="ChEBI" id="CHEBI:46858"/>
        <dbReference type="ChEBI" id="CHEBI:61978"/>
        <dbReference type="ChEBI" id="CHEBI:456216"/>
        <dbReference type="EC" id="2.7.10.2"/>
    </reaction>
</comment>
<evidence type="ECO:0000259" key="20">
    <source>
        <dbReference type="Pfam" id="PF13807"/>
    </source>
</evidence>
<evidence type="ECO:0000259" key="18">
    <source>
        <dbReference type="Pfam" id="PF02706"/>
    </source>
</evidence>
<keyword evidence="22" id="KW-1185">Reference proteome</keyword>
<keyword evidence="5" id="KW-1003">Cell membrane</keyword>
<dbReference type="InterPro" id="IPR025669">
    <property type="entry name" value="AAA_dom"/>
</dbReference>
<dbReference type="Proteomes" id="UP001589645">
    <property type="component" value="Unassembled WGS sequence"/>
</dbReference>
<keyword evidence="16" id="KW-0175">Coiled coil</keyword>
<dbReference type="NCBIfam" id="TIGR01007">
    <property type="entry name" value="eps_fam"/>
    <property type="match status" value="1"/>
</dbReference>
<dbReference type="Gene3D" id="3.40.50.300">
    <property type="entry name" value="P-loop containing nucleotide triphosphate hydrolases"/>
    <property type="match status" value="1"/>
</dbReference>
<evidence type="ECO:0000256" key="6">
    <source>
        <dbReference type="ARBA" id="ARBA00022519"/>
    </source>
</evidence>
<dbReference type="InterPro" id="IPR027417">
    <property type="entry name" value="P-loop_NTPase"/>
</dbReference>
<evidence type="ECO:0000256" key="16">
    <source>
        <dbReference type="SAM" id="Coils"/>
    </source>
</evidence>
<keyword evidence="13 17" id="KW-0472">Membrane</keyword>
<dbReference type="SUPFAM" id="SSF52540">
    <property type="entry name" value="P-loop containing nucleoside triphosphate hydrolases"/>
    <property type="match status" value="1"/>
</dbReference>
<name>A0ABV5HNA7_9VIBR</name>
<keyword evidence="14" id="KW-0829">Tyrosine-protein kinase</keyword>
<dbReference type="InterPro" id="IPR003856">
    <property type="entry name" value="LPS_length_determ_N"/>
</dbReference>
<dbReference type="InterPro" id="IPR005702">
    <property type="entry name" value="Wzc-like_C"/>
</dbReference>
<feature type="domain" description="Tyrosine-protein kinase G-rich" evidence="20">
    <location>
        <begin position="394"/>
        <end position="466"/>
    </location>
</feature>
<dbReference type="EMBL" id="JBHMEP010000002">
    <property type="protein sequence ID" value="MFB9135746.1"/>
    <property type="molecule type" value="Genomic_DNA"/>
</dbReference>
<evidence type="ECO:0000256" key="11">
    <source>
        <dbReference type="ARBA" id="ARBA00022840"/>
    </source>
</evidence>
<keyword evidence="9" id="KW-0547">Nucleotide-binding</keyword>